<comment type="caution">
    <text evidence="6">The sequence shown here is derived from an EMBL/GenBank/DDBJ whole genome shotgun (WGS) entry which is preliminary data.</text>
</comment>
<reference evidence="6 7" key="1">
    <citation type="submission" date="2019-02" db="EMBL/GenBank/DDBJ databases">
        <title>Genome sequencing of the rare red list fungi Phlebia centrifuga.</title>
        <authorList>
            <person name="Buettner E."/>
            <person name="Kellner H."/>
        </authorList>
    </citation>
    <scope>NUCLEOTIDE SEQUENCE [LARGE SCALE GENOMIC DNA]</scope>
    <source>
        <strain evidence="6 7">DSM 108282</strain>
    </source>
</reference>
<gene>
    <name evidence="6" type="ORF">EW026_g4254</name>
</gene>
<evidence type="ECO:0000256" key="2">
    <source>
        <dbReference type="ARBA" id="ARBA00022630"/>
    </source>
</evidence>
<keyword evidence="4" id="KW-0560">Oxidoreductase</keyword>
<dbReference type="EMBL" id="SGPJ01000147">
    <property type="protein sequence ID" value="THG97837.1"/>
    <property type="molecule type" value="Genomic_DNA"/>
</dbReference>
<dbReference type="InterPro" id="IPR002938">
    <property type="entry name" value="FAD-bd"/>
</dbReference>
<evidence type="ECO:0000256" key="4">
    <source>
        <dbReference type="ARBA" id="ARBA00023002"/>
    </source>
</evidence>
<dbReference type="PANTHER" id="PTHR43004">
    <property type="entry name" value="TRK SYSTEM POTASSIUM UPTAKE PROTEIN"/>
    <property type="match status" value="1"/>
</dbReference>
<protein>
    <recommendedName>
        <fullName evidence="5">FAD-binding domain-containing protein</fullName>
    </recommendedName>
</protein>
<evidence type="ECO:0000256" key="1">
    <source>
        <dbReference type="ARBA" id="ARBA00001974"/>
    </source>
</evidence>
<proteinExistence type="predicted"/>
<sequence length="560" mass="60704">MPSNNAPSTSPVLIVGAGPAGLVTALTLLKNGVPVRIIQKDAEYHIGQRGPGIQPRSMELYNYLGVLPDLMEAGQTLKRRCAYEMPGGIKPAKIFDLIPYAEPTPAIPYRNGILMGQAHYEEILRSHLAKNGVFVELNTELVSFEQTEDKVTAHIVKRIAGEEIHETAVTEWMIGADGGKSVVRKQLGLTFLGVTKEHDRIIVGDIEVKGLSMDYWHSWGHAPAAFVDLRPTEYENVFALLTYTPAGLDPLLQSHDALVTYLKETTNRTDLEFGKTTWLSEYRPNIRMVNKFGEGRVYVVGDAAHVHSPAGGQGMNSSVQDAFNLGWKLSLVYKGVANPSLLDTYTEERLPVIAEMLGRTSALFEEKKAARANNFKDAKAHPKVFHQLGVNCRWSSIVVDEQPGAEAAKTVEASGAYLDLEDTPTILYAGDRAPDAPGLVRVGGDANETTSLFKTFDCTRHTALLFTSSLGNLEPVLEALKICPAGFMQTVAILPQVSETPAKIGGVDLTMVDKDGHASAGYPPAAKGYPIVLVRPDGTVGAVVRDAEGVKQYLEGVFAA</sequence>
<accession>A0A4S4KJI8</accession>
<dbReference type="Proteomes" id="UP000309038">
    <property type="component" value="Unassembled WGS sequence"/>
</dbReference>
<dbReference type="Gene3D" id="3.50.50.60">
    <property type="entry name" value="FAD/NAD(P)-binding domain"/>
    <property type="match status" value="1"/>
</dbReference>
<evidence type="ECO:0000256" key="3">
    <source>
        <dbReference type="ARBA" id="ARBA00022827"/>
    </source>
</evidence>
<keyword evidence="2" id="KW-0285">Flavoprotein</keyword>
<dbReference type="Gene3D" id="3.30.70.2450">
    <property type="match status" value="1"/>
</dbReference>
<evidence type="ECO:0000259" key="5">
    <source>
        <dbReference type="Pfam" id="PF01494"/>
    </source>
</evidence>
<feature type="domain" description="FAD-binding" evidence="5">
    <location>
        <begin position="11"/>
        <end position="358"/>
    </location>
</feature>
<dbReference type="Gene3D" id="3.40.30.120">
    <property type="match status" value="1"/>
</dbReference>
<dbReference type="PANTHER" id="PTHR43004:SF19">
    <property type="entry name" value="BINDING MONOOXYGENASE, PUTATIVE (JCVI)-RELATED"/>
    <property type="match status" value="1"/>
</dbReference>
<dbReference type="Pfam" id="PF01494">
    <property type="entry name" value="FAD_binding_3"/>
    <property type="match status" value="1"/>
</dbReference>
<dbReference type="PRINTS" id="PR00420">
    <property type="entry name" value="RNGMNOXGNASE"/>
</dbReference>
<organism evidence="6 7">
    <name type="scientific">Hermanssonia centrifuga</name>
    <dbReference type="NCBI Taxonomy" id="98765"/>
    <lineage>
        <taxon>Eukaryota</taxon>
        <taxon>Fungi</taxon>
        <taxon>Dikarya</taxon>
        <taxon>Basidiomycota</taxon>
        <taxon>Agaricomycotina</taxon>
        <taxon>Agaricomycetes</taxon>
        <taxon>Polyporales</taxon>
        <taxon>Meruliaceae</taxon>
        <taxon>Hermanssonia</taxon>
    </lineage>
</organism>
<dbReference type="InterPro" id="IPR036188">
    <property type="entry name" value="FAD/NAD-bd_sf"/>
</dbReference>
<dbReference type="GO" id="GO:0071949">
    <property type="term" value="F:FAD binding"/>
    <property type="evidence" value="ECO:0007669"/>
    <property type="project" value="InterPro"/>
</dbReference>
<comment type="cofactor">
    <cofactor evidence="1">
        <name>FAD</name>
        <dbReference type="ChEBI" id="CHEBI:57692"/>
    </cofactor>
</comment>
<dbReference type="InterPro" id="IPR050641">
    <property type="entry name" value="RIFMO-like"/>
</dbReference>
<dbReference type="SUPFAM" id="SSF51905">
    <property type="entry name" value="FAD/NAD(P)-binding domain"/>
    <property type="match status" value="1"/>
</dbReference>
<keyword evidence="3" id="KW-0274">FAD</keyword>
<dbReference type="GO" id="GO:0016709">
    <property type="term" value="F:oxidoreductase activity, acting on paired donors, with incorporation or reduction of molecular oxygen, NAD(P)H as one donor, and incorporation of one atom of oxygen"/>
    <property type="evidence" value="ECO:0007669"/>
    <property type="project" value="UniProtKB-ARBA"/>
</dbReference>
<dbReference type="AlphaFoldDB" id="A0A4S4KJI8"/>
<keyword evidence="7" id="KW-1185">Reference proteome</keyword>
<evidence type="ECO:0000313" key="7">
    <source>
        <dbReference type="Proteomes" id="UP000309038"/>
    </source>
</evidence>
<name>A0A4S4KJI8_9APHY</name>
<evidence type="ECO:0000313" key="6">
    <source>
        <dbReference type="EMBL" id="THG97837.1"/>
    </source>
</evidence>